<evidence type="ECO:0000259" key="2">
    <source>
        <dbReference type="PROSITE" id="PS51549"/>
    </source>
</evidence>
<keyword evidence="1" id="KW-0732">Signal</keyword>
<evidence type="ECO:0000313" key="3">
    <source>
        <dbReference type="EMBL" id="MCC1483082.1"/>
    </source>
</evidence>
<reference evidence="4" key="1">
    <citation type="submission" date="2021-03" db="EMBL/GenBank/DDBJ databases">
        <title>Genome of Cognatishimia sp. F0-27.</title>
        <authorList>
            <person name="Ping X."/>
        </authorList>
    </citation>
    <scope>NUCLEOTIDE SEQUENCE [LARGE SCALE GENOMIC DNA]</scope>
    <source>
        <strain evidence="4">E313</strain>
    </source>
</reference>
<keyword evidence="4" id="KW-1185">Reference proteome</keyword>
<feature type="domain" description="DM13" evidence="2">
    <location>
        <begin position="26"/>
        <end position="135"/>
    </location>
</feature>
<sequence>MKNTILLFALLITGIASLNAQTTHSGKWEADSYFVSFKGSWKIVKEDAKTYVVMGDDFSAKKGPDLKIFLSKLNLKDIDGDNASAKGQSVFIAELKSFKGTNKYLIPSNINVSDYKTILVHCEKYAKFWGGAPLNK</sequence>
<dbReference type="Pfam" id="PF10517">
    <property type="entry name" value="DM13"/>
    <property type="match status" value="1"/>
</dbReference>
<dbReference type="RefSeq" id="WP_227475498.1">
    <property type="nucleotide sequence ID" value="NZ_JAFMPT010000001.1"/>
</dbReference>
<dbReference type="InterPro" id="IPR019545">
    <property type="entry name" value="DM13_domain"/>
</dbReference>
<protein>
    <submittedName>
        <fullName evidence="3">DM13 domain-containing protein</fullName>
    </submittedName>
</protein>
<evidence type="ECO:0000256" key="1">
    <source>
        <dbReference type="SAM" id="SignalP"/>
    </source>
</evidence>
<feature type="chain" id="PRO_5046348190" evidence="1">
    <location>
        <begin position="21"/>
        <end position="136"/>
    </location>
</feature>
<comment type="caution">
    <text evidence="3">The sequence shown here is derived from an EMBL/GenBank/DDBJ whole genome shotgun (WGS) entry which is preliminary data.</text>
</comment>
<dbReference type="PROSITE" id="PS51549">
    <property type="entry name" value="DM13"/>
    <property type="match status" value="1"/>
</dbReference>
<name>A0ABS8EJP2_9FLAO</name>
<dbReference type="Proteomes" id="UP000778797">
    <property type="component" value="Unassembled WGS sequence"/>
</dbReference>
<evidence type="ECO:0000313" key="4">
    <source>
        <dbReference type="Proteomes" id="UP000778797"/>
    </source>
</evidence>
<organism evidence="3 4">
    <name type="scientific">Winogradskyella immobilis</name>
    <dbReference type="NCBI Taxonomy" id="2816852"/>
    <lineage>
        <taxon>Bacteria</taxon>
        <taxon>Pseudomonadati</taxon>
        <taxon>Bacteroidota</taxon>
        <taxon>Flavobacteriia</taxon>
        <taxon>Flavobacteriales</taxon>
        <taxon>Flavobacteriaceae</taxon>
        <taxon>Winogradskyella</taxon>
    </lineage>
</organism>
<feature type="signal peptide" evidence="1">
    <location>
        <begin position="1"/>
        <end position="20"/>
    </location>
</feature>
<accession>A0ABS8EJP2</accession>
<proteinExistence type="predicted"/>
<reference evidence="4" key="2">
    <citation type="submission" date="2023-07" db="EMBL/GenBank/DDBJ databases">
        <title>Genome of Winogradskyella sp. E313.</title>
        <authorList>
            <person name="Zhou Y."/>
        </authorList>
    </citation>
    <scope>NUCLEOTIDE SEQUENCE [LARGE SCALE GENOMIC DNA]</scope>
    <source>
        <strain evidence="4">E313</strain>
    </source>
</reference>
<dbReference type="EMBL" id="JAFMPT010000001">
    <property type="protein sequence ID" value="MCC1483082.1"/>
    <property type="molecule type" value="Genomic_DNA"/>
</dbReference>
<gene>
    <name evidence="3" type="ORF">J1C55_00640</name>
</gene>